<name>A0A1S8N207_CLOSA</name>
<comment type="caution">
    <text evidence="2">The sequence shown here is derived from an EMBL/GenBank/DDBJ whole genome shotgun (WGS) entry which is preliminary data.</text>
</comment>
<keyword evidence="1" id="KW-1133">Transmembrane helix</keyword>
<feature type="transmembrane region" description="Helical" evidence="1">
    <location>
        <begin position="25"/>
        <end position="42"/>
    </location>
</feature>
<dbReference type="Proteomes" id="UP000191154">
    <property type="component" value="Unassembled WGS sequence"/>
</dbReference>
<dbReference type="PANTHER" id="PTHR41771:SF1">
    <property type="entry name" value="MEMBRANE PROTEIN"/>
    <property type="match status" value="1"/>
</dbReference>
<feature type="transmembrane region" description="Helical" evidence="1">
    <location>
        <begin position="259"/>
        <end position="280"/>
    </location>
</feature>
<proteinExistence type="predicted"/>
<sequence>MARYFIKKILNLKNNQTNKYDKRKLLLWAGVLILVLFSLLFVSNNEELYNKPIAKIISIEEQESTKKTDDGKIEPMKEQKIQAIIMNGIHKGESVELNNLTSFSQVNDLDLKINDEVFLGIQENDNQEISYAKILELKRDKYIVYIMNIFIILILLVGGAKGFRSLASVFVNIVILFSVIELSTKGYYLIEFSIIASILFIIFSIMIVSGRNKKSISAIVGTLAGTFVSMLIAGIVIKINNWSGVHFEEMDFLTQPPETIFFIELTIGTLGAIMDIAISISSAVKELYDRNPSISKKSIIKSTREIGQDIMGTMANTLVFAYLSGSIPTILLFLRDGVPITYIISLNLTLEYMRAIVGSIGIVLSIPITMYTSILILKNHNTGDV</sequence>
<dbReference type="Pfam" id="PF07907">
    <property type="entry name" value="YibE_F"/>
    <property type="match status" value="1"/>
</dbReference>
<gene>
    <name evidence="2" type="ORF">CLOSAC_30640</name>
</gene>
<feature type="transmembrane region" description="Helical" evidence="1">
    <location>
        <begin position="142"/>
        <end position="159"/>
    </location>
</feature>
<keyword evidence="1" id="KW-0812">Transmembrane</keyword>
<dbReference type="AlphaFoldDB" id="A0A1S8N207"/>
<feature type="transmembrane region" description="Helical" evidence="1">
    <location>
        <begin position="314"/>
        <end position="335"/>
    </location>
</feature>
<dbReference type="PANTHER" id="PTHR41771">
    <property type="entry name" value="MEMBRANE PROTEIN-RELATED"/>
    <property type="match status" value="1"/>
</dbReference>
<evidence type="ECO:0000313" key="3">
    <source>
        <dbReference type="Proteomes" id="UP000191154"/>
    </source>
</evidence>
<evidence type="ECO:0000313" key="2">
    <source>
        <dbReference type="EMBL" id="OOM10443.1"/>
    </source>
</evidence>
<feature type="transmembrane region" description="Helical" evidence="1">
    <location>
        <begin position="166"/>
        <end position="182"/>
    </location>
</feature>
<organism evidence="2 3">
    <name type="scientific">Clostridium saccharobutylicum</name>
    <dbReference type="NCBI Taxonomy" id="169679"/>
    <lineage>
        <taxon>Bacteria</taxon>
        <taxon>Bacillati</taxon>
        <taxon>Bacillota</taxon>
        <taxon>Clostridia</taxon>
        <taxon>Eubacteriales</taxon>
        <taxon>Clostridiaceae</taxon>
        <taxon>Clostridium</taxon>
    </lineage>
</organism>
<dbReference type="EMBL" id="LZYZ01000006">
    <property type="protein sequence ID" value="OOM10443.1"/>
    <property type="molecule type" value="Genomic_DNA"/>
</dbReference>
<evidence type="ECO:0000256" key="1">
    <source>
        <dbReference type="SAM" id="Phobius"/>
    </source>
</evidence>
<dbReference type="RefSeq" id="WP_077866148.1">
    <property type="nucleotide sequence ID" value="NZ_LZYZ01000006.1"/>
</dbReference>
<protein>
    <submittedName>
        <fullName evidence="2">YibE/F-like protein</fullName>
    </submittedName>
</protein>
<feature type="transmembrane region" description="Helical" evidence="1">
    <location>
        <begin position="216"/>
        <end position="239"/>
    </location>
</feature>
<dbReference type="InterPro" id="IPR012507">
    <property type="entry name" value="YibE_F"/>
</dbReference>
<keyword evidence="1" id="KW-0472">Membrane</keyword>
<accession>A0A1S8N207</accession>
<reference evidence="2 3" key="1">
    <citation type="submission" date="2016-05" db="EMBL/GenBank/DDBJ databases">
        <title>Microbial solvent formation.</title>
        <authorList>
            <person name="Poehlein A."/>
            <person name="Montoya Solano J.D."/>
            <person name="Flitsch S."/>
            <person name="Krabben P."/>
            <person name="Duerre P."/>
            <person name="Daniel R."/>
        </authorList>
    </citation>
    <scope>NUCLEOTIDE SEQUENCE [LARGE SCALE GENOMIC DNA]</scope>
    <source>
        <strain evidence="2 3">L1-8</strain>
    </source>
</reference>
<feature type="transmembrane region" description="Helical" evidence="1">
    <location>
        <begin position="355"/>
        <end position="377"/>
    </location>
</feature>
<feature type="transmembrane region" description="Helical" evidence="1">
    <location>
        <begin position="188"/>
        <end position="209"/>
    </location>
</feature>